<dbReference type="STRING" id="762967.HMPREF9440_00473"/>
<dbReference type="InterPro" id="IPR036264">
    <property type="entry name" value="Bact_exopeptidase_dim_dom"/>
</dbReference>
<dbReference type="HOGENOM" id="CLU_1904722_0_0_4"/>
<dbReference type="EMBL" id="AFBQ01000056">
    <property type="protein sequence ID" value="EHY32131.1"/>
    <property type="molecule type" value="Genomic_DNA"/>
</dbReference>
<evidence type="ECO:0000259" key="2">
    <source>
        <dbReference type="Pfam" id="PF07687"/>
    </source>
</evidence>
<proteinExistence type="predicted"/>
<keyword evidence="4" id="KW-1185">Reference proteome</keyword>
<gene>
    <name evidence="3" type="ORF">HMPREF9440_00473</name>
</gene>
<dbReference type="AlphaFoldDB" id="H3KCM0"/>
<dbReference type="SUPFAM" id="SSF55031">
    <property type="entry name" value="Bacterial exopeptidase dimerisation domain"/>
    <property type="match status" value="1"/>
</dbReference>
<name>H3KCM0_9BURK</name>
<dbReference type="PATRIC" id="fig|762967.3.peg.395"/>
<dbReference type="Proteomes" id="UP000004956">
    <property type="component" value="Unassembled WGS sequence"/>
</dbReference>
<dbReference type="Gene3D" id="3.30.70.360">
    <property type="match status" value="1"/>
</dbReference>
<reference evidence="3 4" key="1">
    <citation type="submission" date="2011-11" db="EMBL/GenBank/DDBJ databases">
        <authorList>
            <person name="Weinstock G."/>
            <person name="Sodergren E."/>
            <person name="Clifton S."/>
            <person name="Fulton L."/>
            <person name="Fulton B."/>
            <person name="Courtney L."/>
            <person name="Fronick C."/>
            <person name="Harrison M."/>
            <person name="Strong C."/>
            <person name="Farmer C."/>
            <person name="Delahaunty K."/>
            <person name="Markovic C."/>
            <person name="Hall O."/>
            <person name="Minx P."/>
            <person name="Tomlinson C."/>
            <person name="Mitreva M."/>
            <person name="Hou S."/>
            <person name="Chen J."/>
            <person name="Wollam A."/>
            <person name="Pepin K.H."/>
            <person name="Johnson M."/>
            <person name="Bhonagiri V."/>
            <person name="Zhang X."/>
            <person name="Suruliraj S."/>
            <person name="Warren W."/>
            <person name="Chinwalla A."/>
            <person name="Mardis E.R."/>
            <person name="Wilson R.K."/>
        </authorList>
    </citation>
    <scope>NUCLEOTIDE SEQUENCE [LARGE SCALE GENOMIC DNA]</scope>
    <source>
        <strain evidence="3 4">YIT 11816</strain>
    </source>
</reference>
<accession>H3KCM0</accession>
<dbReference type="GO" id="GO:0016787">
    <property type="term" value="F:hydrolase activity"/>
    <property type="evidence" value="ECO:0007669"/>
    <property type="project" value="UniProtKB-KW"/>
</dbReference>
<feature type="signal peptide" evidence="1">
    <location>
        <begin position="1"/>
        <end position="23"/>
    </location>
</feature>
<comment type="caution">
    <text evidence="3">The sequence shown here is derived from an EMBL/GenBank/DDBJ whole genome shotgun (WGS) entry which is preliminary data.</text>
</comment>
<sequence>MLKSIRNTTALAILALCSGAALAANTYTVTIEGPGGHSNGDYGNVNAVHAGARAVTALGQVLLDAVIASMKGGATVNAIAADCTFTVTVADDKAAAAKPVIEKTVSEAIAAENAFRGVKKGDLVRGAPAEVRATVK</sequence>
<organism evidence="3 4">
    <name type="scientific">Sutterella parvirubra YIT 11816</name>
    <dbReference type="NCBI Taxonomy" id="762967"/>
    <lineage>
        <taxon>Bacteria</taxon>
        <taxon>Pseudomonadati</taxon>
        <taxon>Pseudomonadota</taxon>
        <taxon>Betaproteobacteria</taxon>
        <taxon>Burkholderiales</taxon>
        <taxon>Sutterellaceae</taxon>
        <taxon>Sutterella</taxon>
    </lineage>
</organism>
<evidence type="ECO:0000313" key="4">
    <source>
        <dbReference type="Proteomes" id="UP000004956"/>
    </source>
</evidence>
<dbReference type="OrthoDB" id="9783294at2"/>
<dbReference type="RefSeq" id="WP_008540998.1">
    <property type="nucleotide sequence ID" value="NZ_JH604883.1"/>
</dbReference>
<feature type="domain" description="Peptidase M20 dimerisation" evidence="2">
    <location>
        <begin position="26"/>
        <end position="106"/>
    </location>
</feature>
<evidence type="ECO:0000256" key="1">
    <source>
        <dbReference type="SAM" id="SignalP"/>
    </source>
</evidence>
<feature type="chain" id="PRO_5003588856" evidence="1">
    <location>
        <begin position="24"/>
        <end position="136"/>
    </location>
</feature>
<dbReference type="InterPro" id="IPR011650">
    <property type="entry name" value="Peptidase_M20_dimer"/>
</dbReference>
<dbReference type="Pfam" id="PF07687">
    <property type="entry name" value="M20_dimer"/>
    <property type="match status" value="1"/>
</dbReference>
<evidence type="ECO:0000313" key="3">
    <source>
        <dbReference type="EMBL" id="EHY32131.1"/>
    </source>
</evidence>
<protein>
    <submittedName>
        <fullName evidence="3">Peptidase dimerization domain protein</fullName>
    </submittedName>
</protein>
<keyword evidence="1" id="KW-0732">Signal</keyword>